<comment type="caution">
    <text evidence="1">The sequence shown here is derived from an EMBL/GenBank/DDBJ whole genome shotgun (WGS) entry which is preliminary data.</text>
</comment>
<dbReference type="Proteomes" id="UP000582016">
    <property type="component" value="Unassembled WGS sequence"/>
</dbReference>
<protein>
    <submittedName>
        <fullName evidence="1">Uncharacterized protein</fullName>
    </submittedName>
</protein>
<dbReference type="AlphaFoldDB" id="A0A8H5I7F4"/>
<sequence length="109" mass="13209">MVRQHYFPESESRRVYVWELRHTINIITYVLPMSTFNGIVSEFPDIRKFQLISSSTPEQFRLSKEYIWELRHTNRLQMSTFNGIVSEFPDIRIDFFRRNAAHNRRLLVS</sequence>
<organism evidence="1 2">
    <name type="scientific">Fusarium phyllophilum</name>
    <dbReference type="NCBI Taxonomy" id="47803"/>
    <lineage>
        <taxon>Eukaryota</taxon>
        <taxon>Fungi</taxon>
        <taxon>Dikarya</taxon>
        <taxon>Ascomycota</taxon>
        <taxon>Pezizomycotina</taxon>
        <taxon>Sordariomycetes</taxon>
        <taxon>Hypocreomycetidae</taxon>
        <taxon>Hypocreales</taxon>
        <taxon>Nectriaceae</taxon>
        <taxon>Fusarium</taxon>
        <taxon>Fusarium fujikuroi species complex</taxon>
    </lineage>
</organism>
<accession>A0A8H5I7F4</accession>
<name>A0A8H5I7F4_9HYPO</name>
<evidence type="ECO:0000313" key="1">
    <source>
        <dbReference type="EMBL" id="KAF5530999.1"/>
    </source>
</evidence>
<dbReference type="EMBL" id="JAAOAQ010001026">
    <property type="protein sequence ID" value="KAF5530999.1"/>
    <property type="molecule type" value="Genomic_DNA"/>
</dbReference>
<dbReference type="OrthoDB" id="10522012at2759"/>
<reference evidence="1 2" key="1">
    <citation type="submission" date="2020-05" db="EMBL/GenBank/DDBJ databases">
        <title>Identification and distribution of gene clusters putatively required for synthesis of sphingolipid metabolism inhibitors in phylogenetically diverse species of the filamentous fungus Fusarium.</title>
        <authorList>
            <person name="Kim H.-S."/>
            <person name="Busman M."/>
            <person name="Brown D.W."/>
            <person name="Divon H."/>
            <person name="Uhlig S."/>
            <person name="Proctor R.H."/>
        </authorList>
    </citation>
    <scope>NUCLEOTIDE SEQUENCE [LARGE SCALE GENOMIC DNA]</scope>
    <source>
        <strain evidence="1 2">NRRL 13617</strain>
    </source>
</reference>
<evidence type="ECO:0000313" key="2">
    <source>
        <dbReference type="Proteomes" id="UP000582016"/>
    </source>
</evidence>
<keyword evidence="2" id="KW-1185">Reference proteome</keyword>
<gene>
    <name evidence="1" type="ORF">FPHYL_13982</name>
</gene>
<proteinExistence type="predicted"/>